<feature type="compositionally biased region" description="Basic residues" evidence="1">
    <location>
        <begin position="61"/>
        <end position="77"/>
    </location>
</feature>
<gene>
    <name evidence="2" type="ORF">N7505_007766</name>
</gene>
<organism evidence="2 3">
    <name type="scientific">Penicillium chrysogenum</name>
    <name type="common">Penicillium notatum</name>
    <dbReference type="NCBI Taxonomy" id="5076"/>
    <lineage>
        <taxon>Eukaryota</taxon>
        <taxon>Fungi</taxon>
        <taxon>Dikarya</taxon>
        <taxon>Ascomycota</taxon>
        <taxon>Pezizomycotina</taxon>
        <taxon>Eurotiomycetes</taxon>
        <taxon>Eurotiomycetidae</taxon>
        <taxon>Eurotiales</taxon>
        <taxon>Aspergillaceae</taxon>
        <taxon>Penicillium</taxon>
        <taxon>Penicillium chrysogenum species complex</taxon>
    </lineage>
</organism>
<keyword evidence="3" id="KW-1185">Reference proteome</keyword>
<evidence type="ECO:0000256" key="1">
    <source>
        <dbReference type="SAM" id="MobiDB-lite"/>
    </source>
</evidence>
<protein>
    <submittedName>
        <fullName evidence="2">Uncharacterized protein</fullName>
    </submittedName>
</protein>
<dbReference type="Proteomes" id="UP001220256">
    <property type="component" value="Unassembled WGS sequence"/>
</dbReference>
<dbReference type="EMBL" id="JAPVEB010000004">
    <property type="protein sequence ID" value="KAJ5264973.1"/>
    <property type="molecule type" value="Genomic_DNA"/>
</dbReference>
<name>A0ABQ8WFN6_PENCH</name>
<feature type="region of interest" description="Disordered" evidence="1">
    <location>
        <begin position="55"/>
        <end position="77"/>
    </location>
</feature>
<evidence type="ECO:0000313" key="3">
    <source>
        <dbReference type="Proteomes" id="UP001220256"/>
    </source>
</evidence>
<comment type="caution">
    <text evidence="2">The sequence shown here is derived from an EMBL/GenBank/DDBJ whole genome shotgun (WGS) entry which is preliminary data.</text>
</comment>
<proteinExistence type="predicted"/>
<feature type="region of interest" description="Disordered" evidence="1">
    <location>
        <begin position="329"/>
        <end position="351"/>
    </location>
</feature>
<accession>A0ABQ8WFN6</accession>
<reference evidence="2 3" key="1">
    <citation type="journal article" date="2023" name="IMA Fungus">
        <title>Comparative genomic study of the Penicillium genus elucidates a diverse pangenome and 15 lateral gene transfer events.</title>
        <authorList>
            <person name="Petersen C."/>
            <person name="Sorensen T."/>
            <person name="Nielsen M.R."/>
            <person name="Sondergaard T.E."/>
            <person name="Sorensen J.L."/>
            <person name="Fitzpatrick D.A."/>
            <person name="Frisvad J.C."/>
            <person name="Nielsen K.L."/>
        </authorList>
    </citation>
    <scope>NUCLEOTIDE SEQUENCE [LARGE SCALE GENOMIC DNA]</scope>
    <source>
        <strain evidence="2 3">IBT 3361</strain>
    </source>
</reference>
<evidence type="ECO:0000313" key="2">
    <source>
        <dbReference type="EMBL" id="KAJ5264973.1"/>
    </source>
</evidence>
<sequence length="382" mass="42947">MSALVLRESINHVAAQLENPHLDDIHEFIFDEEFAAEMDGVCELWNELRTSPSRPPLNRNRYGKNKSRRTNENKRKRSKNRLYNQLCDKWSPKNLSPEAEAIIWNWAIDPESFFFYRVATTPIVGPSDDSPEIATPSMLDSVCRLLNHLDTHITVDSIRWRLLLCFLVEFVDEQIAGVSGTADICLLLVQAKLVSPGLERTLAANLPKWLKAGRRYLSLANELGGWGALVLLPAFGRTTYEHHYHPIGQTYRFAIIQRLKMQVPKAANYKRQDDRNAYEVADALHQYWLENCPTSFLSYDPFEVRGKPTTPPPAGGTMGGEFPLWQVPRDPSPAGQSRWDGGNLTPDGASTTQLSFISSDGIIPNGDDCRLIFPGSSAPLVV</sequence>